<evidence type="ECO:0000256" key="3">
    <source>
        <dbReference type="ARBA" id="ARBA00006792"/>
    </source>
</evidence>
<dbReference type="Pfam" id="PF04418">
    <property type="entry name" value="DUF543"/>
    <property type="match status" value="1"/>
</dbReference>
<keyword evidence="5" id="KW-0999">Mitochondrion inner membrane</keyword>
<keyword evidence="4" id="KW-0812">Transmembrane</keyword>
<accession>A0AAN7LXV3</accession>
<dbReference type="AlphaFoldDB" id="A0AAN7LXV3"/>
<sequence length="390" mass="42081">MAEEKRGLKYDASAKWDECVDLSVRRFVYSSLAGAFGGLLLFRSPATRWAAAAFGVGGGEPESGLLEQKAEGRPYAEFPWLSPCLDSAPISLVVPSLASTVTASDVEVGTAPFHSSRSHAAVVVMIFSTLIQLASNRTLCRTNGDGGAALSLRATPPPWSYLCSHSMSMSKPKRLFIPGDALSKKSKLFVHFVLDPISVPGSSDGLSFAARYGCLVLIENVERLDVGALVSIRGVCRVKIANFVQAEPYLTGVVLPLKDENPGDSSNISATVAKVKESLHNLNSLEIKLKAPKEAPLQTLTANSLMWAEKSPSLDCDEAYILPLEERLSFAAYQPISGSTESDLQKLQKEKLRAMEIRETLERLDGSLRLAKENISVVAAKLAIQSLEMP</sequence>
<dbReference type="Proteomes" id="UP001346149">
    <property type="component" value="Unassembled WGS sequence"/>
</dbReference>
<gene>
    <name evidence="11" type="ORF">SAY86_012556</name>
</gene>
<evidence type="ECO:0000256" key="5">
    <source>
        <dbReference type="ARBA" id="ARBA00022792"/>
    </source>
</evidence>
<keyword evidence="6" id="KW-1133">Transmembrane helix</keyword>
<keyword evidence="7" id="KW-0496">Mitochondrion</keyword>
<evidence type="ECO:0000256" key="6">
    <source>
        <dbReference type="ARBA" id="ARBA00022989"/>
    </source>
</evidence>
<evidence type="ECO:0000256" key="8">
    <source>
        <dbReference type="ARBA" id="ARBA00023136"/>
    </source>
</evidence>
<dbReference type="Pfam" id="PF02190">
    <property type="entry name" value="LON_substr_bdg"/>
    <property type="match status" value="1"/>
</dbReference>
<comment type="similarity">
    <text evidence="3">Belongs to the MICOS complex subunit Mic10 family.</text>
</comment>
<dbReference type="InterPro" id="IPR046336">
    <property type="entry name" value="Lon_prtase_N_sf"/>
</dbReference>
<dbReference type="PANTHER" id="PTHR46732:SF5">
    <property type="entry name" value="ATP-DEPENDENT PROTEASE LA (LON) DOMAIN PROTEIN"/>
    <property type="match status" value="1"/>
</dbReference>
<evidence type="ECO:0000256" key="7">
    <source>
        <dbReference type="ARBA" id="ARBA00023128"/>
    </source>
</evidence>
<dbReference type="SUPFAM" id="SSF88697">
    <property type="entry name" value="PUA domain-like"/>
    <property type="match status" value="1"/>
</dbReference>
<comment type="function">
    <text evidence="1">Component of the MICOS complex, a large protein complex of the mitochondrial inner membrane that plays crucial roles in the maintenance of crista junctions, inner membrane architecture, and formation of contact sites to the outer membrane.</text>
</comment>
<evidence type="ECO:0000256" key="9">
    <source>
        <dbReference type="SAM" id="Coils"/>
    </source>
</evidence>
<reference evidence="11 12" key="1">
    <citation type="journal article" date="2023" name="Hortic Res">
        <title>Pangenome of water caltrop reveals structural variations and asymmetric subgenome divergence after allopolyploidization.</title>
        <authorList>
            <person name="Zhang X."/>
            <person name="Chen Y."/>
            <person name="Wang L."/>
            <person name="Yuan Y."/>
            <person name="Fang M."/>
            <person name="Shi L."/>
            <person name="Lu R."/>
            <person name="Comes H.P."/>
            <person name="Ma Y."/>
            <person name="Chen Y."/>
            <person name="Huang G."/>
            <person name="Zhou Y."/>
            <person name="Zheng Z."/>
            <person name="Qiu Y."/>
        </authorList>
    </citation>
    <scope>NUCLEOTIDE SEQUENCE [LARGE SCALE GENOMIC DNA]</scope>
    <source>
        <strain evidence="11">F231</strain>
    </source>
</reference>
<keyword evidence="12" id="KW-1185">Reference proteome</keyword>
<comment type="caution">
    <text evidence="11">The sequence shown here is derived from an EMBL/GenBank/DDBJ whole genome shotgun (WGS) entry which is preliminary data.</text>
</comment>
<dbReference type="InterPro" id="IPR003111">
    <property type="entry name" value="Lon_prtase_N"/>
</dbReference>
<evidence type="ECO:0000256" key="4">
    <source>
        <dbReference type="ARBA" id="ARBA00022692"/>
    </source>
</evidence>
<comment type="subcellular location">
    <subcellularLocation>
        <location evidence="2">Mitochondrion inner membrane</location>
    </subcellularLocation>
</comment>
<feature type="domain" description="Lon N-terminal" evidence="10">
    <location>
        <begin position="208"/>
        <end position="287"/>
    </location>
</feature>
<dbReference type="InterPro" id="IPR015947">
    <property type="entry name" value="PUA-like_sf"/>
</dbReference>
<feature type="coiled-coil region" evidence="9">
    <location>
        <begin position="344"/>
        <end position="374"/>
    </location>
</feature>
<evidence type="ECO:0000313" key="11">
    <source>
        <dbReference type="EMBL" id="KAK4794562.1"/>
    </source>
</evidence>
<proteinExistence type="inferred from homology"/>
<name>A0AAN7LXV3_TRANT</name>
<dbReference type="GO" id="GO:0061617">
    <property type="term" value="C:MICOS complex"/>
    <property type="evidence" value="ECO:0007669"/>
    <property type="project" value="InterPro"/>
</dbReference>
<dbReference type="InterPro" id="IPR007512">
    <property type="entry name" value="Mic10"/>
</dbReference>
<evidence type="ECO:0000313" key="12">
    <source>
        <dbReference type="Proteomes" id="UP001346149"/>
    </source>
</evidence>
<dbReference type="Gene3D" id="2.30.130.40">
    <property type="entry name" value="LON domain-like"/>
    <property type="match status" value="1"/>
</dbReference>
<organism evidence="11 12">
    <name type="scientific">Trapa natans</name>
    <name type="common">Water chestnut</name>
    <dbReference type="NCBI Taxonomy" id="22666"/>
    <lineage>
        <taxon>Eukaryota</taxon>
        <taxon>Viridiplantae</taxon>
        <taxon>Streptophyta</taxon>
        <taxon>Embryophyta</taxon>
        <taxon>Tracheophyta</taxon>
        <taxon>Spermatophyta</taxon>
        <taxon>Magnoliopsida</taxon>
        <taxon>eudicotyledons</taxon>
        <taxon>Gunneridae</taxon>
        <taxon>Pentapetalae</taxon>
        <taxon>rosids</taxon>
        <taxon>malvids</taxon>
        <taxon>Myrtales</taxon>
        <taxon>Lythraceae</taxon>
        <taxon>Trapa</taxon>
    </lineage>
</organism>
<dbReference type="EMBL" id="JAXQNO010000007">
    <property type="protein sequence ID" value="KAK4794562.1"/>
    <property type="molecule type" value="Genomic_DNA"/>
</dbReference>
<evidence type="ECO:0000256" key="1">
    <source>
        <dbReference type="ARBA" id="ARBA00002689"/>
    </source>
</evidence>
<evidence type="ECO:0000259" key="10">
    <source>
        <dbReference type="Pfam" id="PF02190"/>
    </source>
</evidence>
<protein>
    <recommendedName>
        <fullName evidence="10">Lon N-terminal domain-containing protein</fullName>
    </recommendedName>
</protein>
<keyword evidence="9" id="KW-0175">Coiled coil</keyword>
<keyword evidence="8" id="KW-0472">Membrane</keyword>
<evidence type="ECO:0000256" key="2">
    <source>
        <dbReference type="ARBA" id="ARBA00004273"/>
    </source>
</evidence>
<dbReference type="PANTHER" id="PTHR46732">
    <property type="entry name" value="ATP-DEPENDENT PROTEASE LA (LON) DOMAIN PROTEIN"/>
    <property type="match status" value="1"/>
</dbReference>